<comment type="subcellular location">
    <subcellularLocation>
        <location evidence="1">Membrane</location>
        <topology evidence="1">Single-pass membrane protein</topology>
    </subcellularLocation>
</comment>
<dbReference type="PANTHER" id="PTHR30386:SF26">
    <property type="entry name" value="TRANSPORT PROTEIN COMB"/>
    <property type="match status" value="1"/>
</dbReference>
<dbReference type="Pfam" id="PF25954">
    <property type="entry name" value="Beta-barrel_RND_2"/>
    <property type="match status" value="1"/>
</dbReference>
<organism evidence="10 12">
    <name type="scientific">Pseudomonas brassicae</name>
    <dbReference type="NCBI Taxonomy" id="2708063"/>
    <lineage>
        <taxon>Bacteria</taxon>
        <taxon>Pseudomonadati</taxon>
        <taxon>Pseudomonadota</taxon>
        <taxon>Gammaproteobacteria</taxon>
        <taxon>Pseudomonadales</taxon>
        <taxon>Pseudomonadaceae</taxon>
        <taxon>Pseudomonas</taxon>
    </lineage>
</organism>
<feature type="domain" description="CusB-like beta-barrel" evidence="8">
    <location>
        <begin position="252"/>
        <end position="291"/>
    </location>
</feature>
<comment type="similarity">
    <text evidence="2">Belongs to the membrane fusion protein (MFP) (TC 8.A.1) family.</text>
</comment>
<feature type="compositionally biased region" description="Pro residues" evidence="6">
    <location>
        <begin position="8"/>
        <end position="20"/>
    </location>
</feature>
<evidence type="ECO:0000313" key="10">
    <source>
        <dbReference type="EMBL" id="NER66142.1"/>
    </source>
</evidence>
<dbReference type="PANTHER" id="PTHR30386">
    <property type="entry name" value="MEMBRANE FUSION SUBUNIT OF EMRAB-TOLC MULTIDRUG EFFLUX PUMP"/>
    <property type="match status" value="1"/>
</dbReference>
<accession>A0A6B3NS12</accession>
<accession>A0A6M0CV46</accession>
<evidence type="ECO:0000259" key="8">
    <source>
        <dbReference type="Pfam" id="PF25954"/>
    </source>
</evidence>
<feature type="region of interest" description="Disordered" evidence="6">
    <location>
        <begin position="1"/>
        <end position="20"/>
    </location>
</feature>
<keyword evidence="5" id="KW-0472">Membrane</keyword>
<dbReference type="RefSeq" id="WP_163949710.1">
    <property type="nucleotide sequence ID" value="NZ_JAAHBU010000397.1"/>
</dbReference>
<evidence type="ECO:0000313" key="9">
    <source>
        <dbReference type="EMBL" id="NER59439.1"/>
    </source>
</evidence>
<feature type="domain" description="Multidrug resistance protein MdtA-like barrel-sandwich hybrid" evidence="7">
    <location>
        <begin position="61"/>
        <end position="241"/>
    </location>
</feature>
<dbReference type="Gene3D" id="2.40.30.170">
    <property type="match status" value="1"/>
</dbReference>
<gene>
    <name evidence="9" type="ORF">G3435_04495</name>
    <name evidence="10" type="ORF">G3436_22650</name>
</gene>
<protein>
    <submittedName>
        <fullName evidence="10">HlyD family secretion protein</fullName>
    </submittedName>
</protein>
<evidence type="ECO:0000256" key="3">
    <source>
        <dbReference type="ARBA" id="ARBA00022692"/>
    </source>
</evidence>
<keyword evidence="4" id="KW-1133">Transmembrane helix</keyword>
<dbReference type="Gene3D" id="2.40.50.100">
    <property type="match status" value="1"/>
</dbReference>
<evidence type="ECO:0000256" key="1">
    <source>
        <dbReference type="ARBA" id="ARBA00004167"/>
    </source>
</evidence>
<dbReference type="AlphaFoldDB" id="A0A6B3NS12"/>
<dbReference type="InterPro" id="IPR058625">
    <property type="entry name" value="MdtA-like_BSH"/>
</dbReference>
<reference evidence="11 12" key="1">
    <citation type="submission" date="2020-02" db="EMBL/GenBank/DDBJ databases">
        <title>Broccoli isolated Pseudomonas sp.</title>
        <authorList>
            <person name="Fujikawa T."/>
            <person name="Sawada H."/>
        </authorList>
    </citation>
    <scope>NUCLEOTIDE SEQUENCE [LARGE SCALE GENOMIC DNA]</scope>
    <source>
        <strain evidence="10 12">MAFF212427</strain>
        <strain evidence="9 11">MAFF212428</strain>
    </source>
</reference>
<dbReference type="EMBL" id="JAAHBU010000397">
    <property type="protein sequence ID" value="NER66142.1"/>
    <property type="molecule type" value="Genomic_DNA"/>
</dbReference>
<dbReference type="EMBL" id="JAAHBV010000079">
    <property type="protein sequence ID" value="NER59439.1"/>
    <property type="molecule type" value="Genomic_DNA"/>
</dbReference>
<dbReference type="InterPro" id="IPR058792">
    <property type="entry name" value="Beta-barrel_RND_2"/>
</dbReference>
<sequence>MSEAPEGTPAPAPRATPPAADPARNGIRWVLLLLAVSLAWYLLADRFTPYTQQARVGAFVVPVASEVAGRVVRVNVRNNQLVSAGEVLFEVDPQPYQIAVERAHADLESTRRQIAAGTAGIASAQASLRAAQANELKARQDNRRLEGLYRQDPGTISVRLLEVSRASLEHAVSQVAAARAEVQRAREQEGGSEVDNATLRSAGAALSKARLDLANTRIRARSSGLITDLRTDAGQFAAAGAGVMTLIALHDVWISADLTENNLALVKPHTPVAIILDALPGEVLSGHVRSVGYGISVGPPTAPGTLPSVQNSRDWLRPAQRFPVIIELSATSLQRLRESGAIRAGGQAEIMAFASQSSVLNLLGRAFVRVMSWLSYAY</sequence>
<keyword evidence="3" id="KW-0812">Transmembrane</keyword>
<dbReference type="Proteomes" id="UP000482634">
    <property type="component" value="Unassembled WGS sequence"/>
</dbReference>
<evidence type="ECO:0000313" key="11">
    <source>
        <dbReference type="Proteomes" id="UP000480410"/>
    </source>
</evidence>
<evidence type="ECO:0000256" key="2">
    <source>
        <dbReference type="ARBA" id="ARBA00009477"/>
    </source>
</evidence>
<evidence type="ECO:0000256" key="4">
    <source>
        <dbReference type="ARBA" id="ARBA00022989"/>
    </source>
</evidence>
<dbReference type="GO" id="GO:0016020">
    <property type="term" value="C:membrane"/>
    <property type="evidence" value="ECO:0007669"/>
    <property type="project" value="UniProtKB-SubCell"/>
</dbReference>
<evidence type="ECO:0000256" key="5">
    <source>
        <dbReference type="ARBA" id="ARBA00023136"/>
    </source>
</evidence>
<proteinExistence type="inferred from homology"/>
<dbReference type="Proteomes" id="UP000480410">
    <property type="component" value="Unassembled WGS sequence"/>
</dbReference>
<dbReference type="Pfam" id="PF25917">
    <property type="entry name" value="BSH_RND"/>
    <property type="match status" value="1"/>
</dbReference>
<dbReference type="SUPFAM" id="SSF111369">
    <property type="entry name" value="HlyD-like secretion proteins"/>
    <property type="match status" value="2"/>
</dbReference>
<name>A0A6B3NS12_9PSED</name>
<evidence type="ECO:0000313" key="12">
    <source>
        <dbReference type="Proteomes" id="UP000482634"/>
    </source>
</evidence>
<evidence type="ECO:0000259" key="7">
    <source>
        <dbReference type="Pfam" id="PF25917"/>
    </source>
</evidence>
<evidence type="ECO:0000256" key="6">
    <source>
        <dbReference type="SAM" id="MobiDB-lite"/>
    </source>
</evidence>
<keyword evidence="12" id="KW-1185">Reference proteome</keyword>
<dbReference type="Gene3D" id="1.10.287.470">
    <property type="entry name" value="Helix hairpin bin"/>
    <property type="match status" value="2"/>
</dbReference>
<comment type="caution">
    <text evidence="10">The sequence shown here is derived from an EMBL/GenBank/DDBJ whole genome shotgun (WGS) entry which is preliminary data.</text>
</comment>
<dbReference type="InterPro" id="IPR050739">
    <property type="entry name" value="MFP"/>
</dbReference>